<keyword evidence="3" id="KW-1185">Reference proteome</keyword>
<reference evidence="2 3" key="1">
    <citation type="submission" date="2020-04" db="EMBL/GenBank/DDBJ databases">
        <title>Hymenobacter polaris sp. nov., isolated from Arctic soil.</title>
        <authorList>
            <person name="Dahal R.H."/>
        </authorList>
    </citation>
    <scope>NUCLEOTIDE SEQUENCE [LARGE SCALE GENOMIC DNA]</scope>
    <source>
        <strain evidence="2 3">RP-2-7</strain>
    </source>
</reference>
<protein>
    <recommendedName>
        <fullName evidence="1">Cyclophilin-like domain-containing protein</fullName>
    </recommendedName>
</protein>
<dbReference type="InterPro" id="IPR029000">
    <property type="entry name" value="Cyclophilin-like_dom_sf"/>
</dbReference>
<dbReference type="Pfam" id="PF18050">
    <property type="entry name" value="Cyclophil_like2"/>
    <property type="match status" value="1"/>
</dbReference>
<accession>A0A7Y0ABT2</accession>
<dbReference type="EMBL" id="JABBGH010000001">
    <property type="protein sequence ID" value="NML64418.1"/>
    <property type="molecule type" value="Genomic_DNA"/>
</dbReference>
<evidence type="ECO:0000259" key="1">
    <source>
        <dbReference type="Pfam" id="PF18050"/>
    </source>
</evidence>
<proteinExistence type="predicted"/>
<dbReference type="SUPFAM" id="SSF50891">
    <property type="entry name" value="Cyclophilin-like"/>
    <property type="match status" value="1"/>
</dbReference>
<dbReference type="RefSeq" id="WP_169529718.1">
    <property type="nucleotide sequence ID" value="NZ_JABBGH010000001.1"/>
</dbReference>
<evidence type="ECO:0000313" key="2">
    <source>
        <dbReference type="EMBL" id="NML64418.1"/>
    </source>
</evidence>
<sequence>MAHQQLRITVGSQSVIAQLVASETTRDFVKLLPLTLHLEDLGDREKYGALPAKLSEAGTMRTTYQVGDIAYWLGGGVAAFYYQDGHQVKAGLIVLARLPEGTTLFNIPGAQKVRFEAV</sequence>
<feature type="domain" description="Cyclophilin-like" evidence="1">
    <location>
        <begin position="8"/>
        <end position="116"/>
    </location>
</feature>
<dbReference type="InterPro" id="IPR041183">
    <property type="entry name" value="Cyclophilin-like"/>
</dbReference>
<dbReference type="AlphaFoldDB" id="A0A7Y0ABT2"/>
<dbReference type="Proteomes" id="UP000559626">
    <property type="component" value="Unassembled WGS sequence"/>
</dbReference>
<dbReference type="Gene3D" id="2.40.100.20">
    <property type="match status" value="1"/>
</dbReference>
<comment type="caution">
    <text evidence="2">The sequence shown here is derived from an EMBL/GenBank/DDBJ whole genome shotgun (WGS) entry which is preliminary data.</text>
</comment>
<name>A0A7Y0ABT2_9BACT</name>
<evidence type="ECO:0000313" key="3">
    <source>
        <dbReference type="Proteomes" id="UP000559626"/>
    </source>
</evidence>
<organism evidence="2 3">
    <name type="scientific">Hymenobacter polaris</name>
    <dbReference type="NCBI Taxonomy" id="2682546"/>
    <lineage>
        <taxon>Bacteria</taxon>
        <taxon>Pseudomonadati</taxon>
        <taxon>Bacteroidota</taxon>
        <taxon>Cytophagia</taxon>
        <taxon>Cytophagales</taxon>
        <taxon>Hymenobacteraceae</taxon>
        <taxon>Hymenobacter</taxon>
    </lineage>
</organism>
<gene>
    <name evidence="2" type="ORF">HHL22_04290</name>
</gene>